<dbReference type="RefSeq" id="WP_145673106.1">
    <property type="nucleotide sequence ID" value="NZ_VITF01000002.1"/>
</dbReference>
<feature type="active site" description="Proton acceptor" evidence="7">
    <location>
        <position position="89"/>
    </location>
</feature>
<dbReference type="AlphaFoldDB" id="A0A560BIH7"/>
<evidence type="ECO:0000256" key="3">
    <source>
        <dbReference type="ARBA" id="ARBA00023239"/>
    </source>
</evidence>
<comment type="function">
    <text evidence="1">Catalyzes the formation of 4-(hydroxymethyl)-2-furancarboxaldehyde phosphate (4-HFC-P) from two molecules of glyceraldehyde-3-P (GA-3-P).</text>
</comment>
<evidence type="ECO:0000256" key="1">
    <source>
        <dbReference type="ARBA" id="ARBA00003810"/>
    </source>
</evidence>
<comment type="caution">
    <text evidence="8">The sequence shown here is derived from an EMBL/GenBank/DDBJ whole genome shotgun (WGS) entry which is preliminary data.</text>
</comment>
<accession>A0A560BIH7</accession>
<dbReference type="EC" id="4.2.3.153" evidence="2"/>
<keyword evidence="3" id="KW-0456">Lyase</keyword>
<gene>
    <name evidence="8" type="ORF">FBZ82_10227</name>
</gene>
<dbReference type="InterPro" id="IPR007565">
    <property type="entry name" value="4HFCP_synth"/>
</dbReference>
<reference evidence="8 9" key="1">
    <citation type="submission" date="2019-06" db="EMBL/GenBank/DDBJ databases">
        <title>Genomic Encyclopedia of Type Strains, Phase IV (KMG-V): Genome sequencing to study the core and pangenomes of soil and plant-associated prokaryotes.</title>
        <authorList>
            <person name="Whitman W."/>
        </authorList>
    </citation>
    <scope>NUCLEOTIDE SEQUENCE [LARGE SCALE GENOMIC DNA]</scope>
    <source>
        <strain evidence="8 9">BR 11796</strain>
    </source>
</reference>
<sequence>MTRLLASVASLTELTLAARGGADILDLKDPKAGALGAWPLDGIVRAVDTARRWLIRAPLSATVGDLPMAPVPVARRVAETWACGVDYVKIGLFPSGDPAGCVAALAPEARRGARIVAVLFADRWSDANRLLPDLAQAGFTGAMLDTAGKGGGGLLRHKTVDEVERFLDQARGLGLLTGLAGSLRRDDIPALLPLAPDYLGFRTALCAGADRGGALDPAALAAIRDAVPRHPIDGLPIGG</sequence>
<keyword evidence="4" id="KW-0704">Schiff base</keyword>
<protein>
    <recommendedName>
        <fullName evidence="2">(5-formylfuran-3-yl)methyl phosphate synthase</fullName>
        <ecNumber evidence="2">4.2.3.153</ecNumber>
    </recommendedName>
    <alternativeName>
        <fullName evidence="5">4-(hydroxymethyl)-2-furancarboxaldehyde-phosphate synthase</fullName>
    </alternativeName>
</protein>
<dbReference type="Proteomes" id="UP000316083">
    <property type="component" value="Unassembled WGS sequence"/>
</dbReference>
<organism evidence="8 9">
    <name type="scientific">Azospirillum brasilense</name>
    <dbReference type="NCBI Taxonomy" id="192"/>
    <lineage>
        <taxon>Bacteria</taxon>
        <taxon>Pseudomonadati</taxon>
        <taxon>Pseudomonadota</taxon>
        <taxon>Alphaproteobacteria</taxon>
        <taxon>Rhodospirillales</taxon>
        <taxon>Azospirillaceae</taxon>
        <taxon>Azospirillum</taxon>
    </lineage>
</organism>
<evidence type="ECO:0000313" key="9">
    <source>
        <dbReference type="Proteomes" id="UP000316083"/>
    </source>
</evidence>
<proteinExistence type="predicted"/>
<dbReference type="EMBL" id="VITF01000002">
    <property type="protein sequence ID" value="TWA72430.1"/>
    <property type="molecule type" value="Genomic_DNA"/>
</dbReference>
<evidence type="ECO:0000256" key="4">
    <source>
        <dbReference type="ARBA" id="ARBA00023270"/>
    </source>
</evidence>
<dbReference type="GO" id="GO:0016829">
    <property type="term" value="F:lyase activity"/>
    <property type="evidence" value="ECO:0007669"/>
    <property type="project" value="UniProtKB-KW"/>
</dbReference>
<dbReference type="Pfam" id="PF04476">
    <property type="entry name" value="4HFCP_synth"/>
    <property type="match status" value="1"/>
</dbReference>
<evidence type="ECO:0000256" key="7">
    <source>
        <dbReference type="PIRSR" id="PIRSR015957-1"/>
    </source>
</evidence>
<feature type="active site" description="Schiff-base intermediate with substrate" evidence="7">
    <location>
        <position position="28"/>
    </location>
</feature>
<evidence type="ECO:0000256" key="5">
    <source>
        <dbReference type="ARBA" id="ARBA00032523"/>
    </source>
</evidence>
<evidence type="ECO:0000313" key="8">
    <source>
        <dbReference type="EMBL" id="TWA72430.1"/>
    </source>
</evidence>
<dbReference type="PIRSF" id="PIRSF015957">
    <property type="entry name" value="UCP015957"/>
    <property type="match status" value="1"/>
</dbReference>
<evidence type="ECO:0000256" key="2">
    <source>
        <dbReference type="ARBA" id="ARBA00012553"/>
    </source>
</evidence>
<comment type="catalytic activity">
    <reaction evidence="6">
        <text>2 D-glyceraldehyde 3-phosphate = 4-(hydroxymethyl)-2-furancarboxaldehyde phosphate + phosphate + 2 H2O</text>
        <dbReference type="Rhea" id="RHEA:43536"/>
        <dbReference type="ChEBI" id="CHEBI:15377"/>
        <dbReference type="ChEBI" id="CHEBI:43474"/>
        <dbReference type="ChEBI" id="CHEBI:59776"/>
        <dbReference type="ChEBI" id="CHEBI:83407"/>
        <dbReference type="EC" id="4.2.3.153"/>
    </reaction>
</comment>
<evidence type="ECO:0000256" key="6">
    <source>
        <dbReference type="ARBA" id="ARBA00047628"/>
    </source>
</evidence>
<name>A0A560BIH7_AZOBR</name>